<evidence type="ECO:0000256" key="8">
    <source>
        <dbReference type="ARBA" id="ARBA00022989"/>
    </source>
</evidence>
<evidence type="ECO:0000256" key="2">
    <source>
        <dbReference type="ARBA" id="ARBA00004162"/>
    </source>
</evidence>
<keyword evidence="7 10" id="KW-0283">Flagellar rotation</keyword>
<dbReference type="AlphaFoldDB" id="A0A8J7HCE7"/>
<protein>
    <recommendedName>
        <fullName evidence="10">Flagellar protein FliL</fullName>
    </recommendedName>
</protein>
<keyword evidence="11" id="KW-0966">Cell projection</keyword>
<evidence type="ECO:0000256" key="7">
    <source>
        <dbReference type="ARBA" id="ARBA00022779"/>
    </source>
</evidence>
<organism evidence="11 12">
    <name type="scientific">Mobilitalea sibirica</name>
    <dbReference type="NCBI Taxonomy" id="1462919"/>
    <lineage>
        <taxon>Bacteria</taxon>
        <taxon>Bacillati</taxon>
        <taxon>Bacillota</taxon>
        <taxon>Clostridia</taxon>
        <taxon>Lachnospirales</taxon>
        <taxon>Lachnospiraceae</taxon>
        <taxon>Mobilitalea</taxon>
    </lineage>
</organism>
<dbReference type="Proteomes" id="UP000623269">
    <property type="component" value="Unassembled WGS sequence"/>
</dbReference>
<dbReference type="GO" id="GO:0006935">
    <property type="term" value="P:chemotaxis"/>
    <property type="evidence" value="ECO:0007669"/>
    <property type="project" value="UniProtKB-KW"/>
</dbReference>
<reference evidence="11" key="1">
    <citation type="submission" date="2020-12" db="EMBL/GenBank/DDBJ databases">
        <title>M. sibirica DSM 26468T genome.</title>
        <authorList>
            <person name="Thieme N."/>
            <person name="Rettenmaier R."/>
            <person name="Zverlov V."/>
            <person name="Liebl W."/>
        </authorList>
    </citation>
    <scope>NUCLEOTIDE SEQUENCE</scope>
    <source>
        <strain evidence="11">DSM 26468</strain>
    </source>
</reference>
<keyword evidence="5 10" id="KW-0145">Chemotaxis</keyword>
<keyword evidence="11" id="KW-0282">Flagellum</keyword>
<evidence type="ECO:0000256" key="1">
    <source>
        <dbReference type="ARBA" id="ARBA00002254"/>
    </source>
</evidence>
<keyword evidence="8" id="KW-1133">Transmembrane helix</keyword>
<evidence type="ECO:0000256" key="10">
    <source>
        <dbReference type="RuleBase" id="RU364125"/>
    </source>
</evidence>
<keyword evidence="11" id="KW-0969">Cilium</keyword>
<name>A0A8J7HCE7_9FIRM</name>
<dbReference type="GO" id="GO:0009425">
    <property type="term" value="C:bacterial-type flagellum basal body"/>
    <property type="evidence" value="ECO:0007669"/>
    <property type="project" value="InterPro"/>
</dbReference>
<evidence type="ECO:0000256" key="5">
    <source>
        <dbReference type="ARBA" id="ARBA00022500"/>
    </source>
</evidence>
<dbReference type="Pfam" id="PF03748">
    <property type="entry name" value="FliL"/>
    <property type="match status" value="1"/>
</dbReference>
<dbReference type="RefSeq" id="WP_197662242.1">
    <property type="nucleotide sequence ID" value="NZ_JAEAGR010000016.1"/>
</dbReference>
<gene>
    <name evidence="11" type="ORF">I5677_13930</name>
</gene>
<evidence type="ECO:0000256" key="6">
    <source>
        <dbReference type="ARBA" id="ARBA00022692"/>
    </source>
</evidence>
<proteinExistence type="inferred from homology"/>
<comment type="similarity">
    <text evidence="3 10">Belongs to the FliL family.</text>
</comment>
<keyword evidence="9 10" id="KW-0472">Membrane</keyword>
<keyword evidence="12" id="KW-1185">Reference proteome</keyword>
<evidence type="ECO:0000256" key="3">
    <source>
        <dbReference type="ARBA" id="ARBA00008281"/>
    </source>
</evidence>
<dbReference type="EMBL" id="JAEAGR010000016">
    <property type="protein sequence ID" value="MBH1941996.1"/>
    <property type="molecule type" value="Genomic_DNA"/>
</dbReference>
<dbReference type="GO" id="GO:0005886">
    <property type="term" value="C:plasma membrane"/>
    <property type="evidence" value="ECO:0007669"/>
    <property type="project" value="UniProtKB-SubCell"/>
</dbReference>
<dbReference type="InterPro" id="IPR005503">
    <property type="entry name" value="FliL"/>
</dbReference>
<dbReference type="GO" id="GO:0071973">
    <property type="term" value="P:bacterial-type flagellum-dependent cell motility"/>
    <property type="evidence" value="ECO:0007669"/>
    <property type="project" value="InterPro"/>
</dbReference>
<evidence type="ECO:0000256" key="4">
    <source>
        <dbReference type="ARBA" id="ARBA00022475"/>
    </source>
</evidence>
<evidence type="ECO:0000313" key="11">
    <source>
        <dbReference type="EMBL" id="MBH1941996.1"/>
    </source>
</evidence>
<evidence type="ECO:0000313" key="12">
    <source>
        <dbReference type="Proteomes" id="UP000623269"/>
    </source>
</evidence>
<sequence length="168" mass="19095">MKKNILTIIILAMALINVVLSAVIIFVIVPTSNKTNNLVSKVAQIIDLELESPDADQAQISVSDIETYDIEEKLTINLKKSDSKNHYAILYVALSINKKHKDTVTLQPLIQENETIIKEMIRDEFTKYTIDEVDANKNAIKDRILARIQEYFESDFIINVSFGNLILE</sequence>
<comment type="subcellular location">
    <subcellularLocation>
        <location evidence="2">Cell membrane</location>
        <topology evidence="2">Single-pass membrane protein</topology>
    </subcellularLocation>
</comment>
<accession>A0A8J7HCE7</accession>
<evidence type="ECO:0000256" key="9">
    <source>
        <dbReference type="ARBA" id="ARBA00023136"/>
    </source>
</evidence>
<comment type="caution">
    <text evidence="11">The sequence shown here is derived from an EMBL/GenBank/DDBJ whole genome shotgun (WGS) entry which is preliminary data.</text>
</comment>
<keyword evidence="4 10" id="KW-1003">Cell membrane</keyword>
<keyword evidence="6" id="KW-0812">Transmembrane</keyword>
<comment type="function">
    <text evidence="1 10">Controls the rotational direction of flagella during chemotaxis.</text>
</comment>